<dbReference type="NCBIfam" id="TIGR01986">
    <property type="entry name" value="glut_syn_euk"/>
    <property type="match status" value="1"/>
</dbReference>
<dbReference type="UniPathway" id="UPA00142">
    <property type="reaction ID" value="UER00210"/>
</dbReference>
<dbReference type="SUPFAM" id="SSF52440">
    <property type="entry name" value="PreATP-grasp domain"/>
    <property type="match status" value="1"/>
</dbReference>
<dbReference type="InterPro" id="IPR014049">
    <property type="entry name" value="Glutathione_synthase_N_euk"/>
</dbReference>
<comment type="caution">
    <text evidence="13">The sequence shown here is derived from an EMBL/GenBank/DDBJ whole genome shotgun (WGS) entry which is preliminary data.</text>
</comment>
<dbReference type="Gene3D" id="3.40.50.1760">
    <property type="entry name" value="Glutathione synthase, substrate-binding domain superfamily, eukaryotic"/>
    <property type="match status" value="1"/>
</dbReference>
<comment type="cofactor">
    <cofactor evidence="9 11">
        <name>Mg(2+)</name>
        <dbReference type="ChEBI" id="CHEBI:18420"/>
    </cofactor>
    <text evidence="9 11">Binds 1 Mg(2+) ion per subunit.</text>
</comment>
<dbReference type="PIRSF" id="PIRSF001558">
    <property type="entry name" value="GSHase"/>
    <property type="match status" value="1"/>
</dbReference>
<dbReference type="InterPro" id="IPR004887">
    <property type="entry name" value="GSH_synth_subst-bd"/>
</dbReference>
<dbReference type="Gene3D" id="1.10.1080.10">
    <property type="entry name" value="Glutathione Synthetase, Chain A, domain 3"/>
    <property type="match status" value="1"/>
</dbReference>
<dbReference type="InterPro" id="IPR016185">
    <property type="entry name" value="PreATP-grasp_dom_sf"/>
</dbReference>
<proteinExistence type="inferred from homology"/>
<dbReference type="SUPFAM" id="SSF56059">
    <property type="entry name" value="Glutathione synthetase ATP-binding domain-like"/>
    <property type="match status" value="1"/>
</dbReference>
<feature type="binding site" evidence="10">
    <location>
        <begin position="421"/>
        <end position="430"/>
    </location>
    <ligand>
        <name>ATP</name>
        <dbReference type="ChEBI" id="CHEBI:30616"/>
    </ligand>
</feature>
<feature type="domain" description="Glutathione synthase substrate-binding" evidence="12">
    <location>
        <begin position="251"/>
        <end position="358"/>
    </location>
</feature>
<dbReference type="GO" id="GO:0004363">
    <property type="term" value="F:glutathione synthase activity"/>
    <property type="evidence" value="ECO:0007669"/>
    <property type="project" value="UniProtKB-UniRule"/>
</dbReference>
<keyword evidence="5 9" id="KW-0479">Metal-binding</keyword>
<dbReference type="Pfam" id="PF03199">
    <property type="entry name" value="GSH_synthase"/>
    <property type="match status" value="1"/>
</dbReference>
<feature type="binding site" evidence="11">
    <location>
        <position position="425"/>
    </location>
    <ligand>
        <name>Mg(2+)</name>
        <dbReference type="ChEBI" id="CHEBI:18420"/>
    </ligand>
</feature>
<dbReference type="InterPro" id="IPR014709">
    <property type="entry name" value="Glutathione_synthase_C_euk"/>
</dbReference>
<dbReference type="PANTHER" id="PTHR11130:SF0">
    <property type="entry name" value="GLUTATHIONE SYNTHETASE"/>
    <property type="match status" value="1"/>
</dbReference>
<feature type="binding site" evidence="10">
    <location>
        <position position="522"/>
    </location>
    <ligand>
        <name>ATP</name>
        <dbReference type="ChEBI" id="CHEBI:30616"/>
    </ligand>
</feature>
<feature type="binding site" evidence="10">
    <location>
        <position position="432"/>
    </location>
    <ligand>
        <name>ATP</name>
        <dbReference type="ChEBI" id="CHEBI:30616"/>
    </ligand>
</feature>
<feature type="binding site" evidence="10">
    <location>
        <position position="480"/>
    </location>
    <ligand>
        <name>ATP</name>
        <dbReference type="ChEBI" id="CHEBI:30616"/>
    </ligand>
</feature>
<comment type="similarity">
    <text evidence="2 9">Belongs to the eukaryotic GSH synthase family.</text>
</comment>
<dbReference type="Pfam" id="PF03917">
    <property type="entry name" value="GSH_synth_ATP"/>
    <property type="match status" value="1"/>
</dbReference>
<dbReference type="GO" id="GO:0000287">
    <property type="term" value="F:magnesium ion binding"/>
    <property type="evidence" value="ECO:0007669"/>
    <property type="project" value="UniProtKB-UniRule"/>
</dbReference>
<protein>
    <recommendedName>
        <fullName evidence="9">Glutathione synthetase</fullName>
        <shortName evidence="9">GSH-S</shortName>
        <ecNumber evidence="9">6.3.2.3</ecNumber>
    </recommendedName>
</protein>
<gene>
    <name evidence="13" type="ORF">PEBR_29170</name>
</gene>
<dbReference type="EMBL" id="LJBN01000176">
    <property type="protein sequence ID" value="OOQ84731.1"/>
    <property type="molecule type" value="Genomic_DNA"/>
</dbReference>
<evidence type="ECO:0000313" key="13">
    <source>
        <dbReference type="EMBL" id="OOQ84731.1"/>
    </source>
</evidence>
<sequence>MDGFSEEQALSLVAQIQDWQVSLDDQESSASPPPRVLSLAPKLRNRNRRVQLPGRGLGRTSSSRELAVLSDRKISFQCFPTVLPRAKFQQALEIQEIYNRLYCSVAEDEQWIHDAIRDIIPVEPLAAALWSIYEAAKETGYIQKISVGIFRSDYMLHLNDGVEPRAPNAVFETSLKQVEMNTFSSSGGSHANKVGDMHRYLARTGIYNVKDTFLDISSLPVNNNIKSLASCLAQAHTTYGGPRSQEARQTAVLMIVQPNNFNTADERPIEYTLWDREDPVPTYRLEFGPDVLEYTRLTENRELLFHPPWLASKAPVEISVVYLRAGYEAEEYNHVGWEARLQLENSVAIKCPSLLAHITTFKKVQQALAAQGALERFLSESDAATIRETFVPVFPLDESEQGLFARKVACDPENSVNYILKPSLEGGGHNVYGTEIPDFLASIPKERWFSYILMERIQPPIQSNVLMGPTALDSGQTVSELGILGCCLWQSPSDQTSDHRFKMLHNSVGGWTFKTKFADVDEMSVVKGYGHFDTPRLMDP</sequence>
<evidence type="ECO:0000256" key="7">
    <source>
        <dbReference type="ARBA" id="ARBA00022840"/>
    </source>
</evidence>
<dbReference type="AlphaFoldDB" id="A0A1S9RHA3"/>
<dbReference type="Proteomes" id="UP000190744">
    <property type="component" value="Unassembled WGS sequence"/>
</dbReference>
<dbReference type="InterPro" id="IPR014042">
    <property type="entry name" value="Glutathione_synthase_a-hlx"/>
</dbReference>
<evidence type="ECO:0000256" key="10">
    <source>
        <dbReference type="PIRSR" id="PIRSR001558-1"/>
    </source>
</evidence>
<keyword evidence="8 9" id="KW-0460">Magnesium</keyword>
<reference evidence="14" key="1">
    <citation type="submission" date="2015-09" db="EMBL/GenBank/DDBJ databases">
        <authorList>
            <person name="Fill T.P."/>
            <person name="Baretta J.F."/>
            <person name="de Almeida L.G."/>
            <person name="Rocha M."/>
            <person name="de Souza D.H."/>
            <person name="Malavazi I."/>
            <person name="Cerdeira L.T."/>
            <person name="Hong H."/>
            <person name="Samborskyy M."/>
            <person name="de Vasconcelos A.T."/>
            <person name="Leadlay P."/>
            <person name="Rodrigues-Filho E."/>
        </authorList>
    </citation>
    <scope>NUCLEOTIDE SEQUENCE [LARGE SCALE GENOMIC DNA]</scope>
    <source>
        <strain evidence="14">LaBioMMi 136</strain>
    </source>
</reference>
<dbReference type="Gene3D" id="3.30.470.20">
    <property type="entry name" value="ATP-grasp fold, B domain"/>
    <property type="match status" value="1"/>
</dbReference>
<accession>A0A1S9RHA3</accession>
<evidence type="ECO:0000256" key="9">
    <source>
        <dbReference type="PIRNR" id="PIRNR001558"/>
    </source>
</evidence>
<feature type="binding site" evidence="10">
    <location>
        <position position="362"/>
    </location>
    <ligand>
        <name>ATP</name>
        <dbReference type="ChEBI" id="CHEBI:30616"/>
    </ligand>
</feature>
<comment type="pathway">
    <text evidence="1 9">Sulfur metabolism; glutathione biosynthesis; glutathione from L-cysteine and L-glutamate: step 2/2.</text>
</comment>
<evidence type="ECO:0000256" key="6">
    <source>
        <dbReference type="ARBA" id="ARBA00022741"/>
    </source>
</evidence>
<comment type="catalytic activity">
    <reaction evidence="9">
        <text>gamma-L-glutamyl-L-cysteine + glycine + ATP = glutathione + ADP + phosphate + H(+)</text>
        <dbReference type="Rhea" id="RHEA:13557"/>
        <dbReference type="ChEBI" id="CHEBI:15378"/>
        <dbReference type="ChEBI" id="CHEBI:30616"/>
        <dbReference type="ChEBI" id="CHEBI:43474"/>
        <dbReference type="ChEBI" id="CHEBI:57305"/>
        <dbReference type="ChEBI" id="CHEBI:57925"/>
        <dbReference type="ChEBI" id="CHEBI:58173"/>
        <dbReference type="ChEBI" id="CHEBI:456216"/>
        <dbReference type="EC" id="6.3.2.3"/>
    </reaction>
</comment>
<evidence type="ECO:0000256" key="5">
    <source>
        <dbReference type="ARBA" id="ARBA00022723"/>
    </source>
</evidence>
<evidence type="ECO:0000256" key="11">
    <source>
        <dbReference type="PIRSR" id="PIRSR001558-2"/>
    </source>
</evidence>
<feature type="binding site" evidence="10">
    <location>
        <position position="516"/>
    </location>
    <ligand>
        <name>ATP</name>
        <dbReference type="ChEBI" id="CHEBI:30616"/>
    </ligand>
</feature>
<dbReference type="Gene3D" id="3.30.1490.50">
    <property type="match status" value="1"/>
</dbReference>
<feature type="binding site" evidence="10">
    <location>
        <begin position="454"/>
        <end position="457"/>
    </location>
    <ligand>
        <name>ATP</name>
        <dbReference type="ChEBI" id="CHEBI:30616"/>
    </ligand>
</feature>
<evidence type="ECO:0000256" key="1">
    <source>
        <dbReference type="ARBA" id="ARBA00004965"/>
    </source>
</evidence>
<evidence type="ECO:0000256" key="8">
    <source>
        <dbReference type="ARBA" id="ARBA00022842"/>
    </source>
</evidence>
<keyword evidence="6 9" id="KW-0547">Nucleotide-binding</keyword>
<keyword evidence="4 9" id="KW-0317">Glutathione biosynthesis</keyword>
<evidence type="ECO:0000256" key="2">
    <source>
        <dbReference type="ARBA" id="ARBA00010385"/>
    </source>
</evidence>
<evidence type="ECO:0000256" key="3">
    <source>
        <dbReference type="ARBA" id="ARBA00022598"/>
    </source>
</evidence>
<keyword evidence="3 9" id="KW-0436">Ligase</keyword>
<organism evidence="13 14">
    <name type="scientific">Penicillium brasilianum</name>
    <dbReference type="NCBI Taxonomy" id="104259"/>
    <lineage>
        <taxon>Eukaryota</taxon>
        <taxon>Fungi</taxon>
        <taxon>Dikarya</taxon>
        <taxon>Ascomycota</taxon>
        <taxon>Pezizomycotina</taxon>
        <taxon>Eurotiomycetes</taxon>
        <taxon>Eurotiomycetidae</taxon>
        <taxon>Eurotiales</taxon>
        <taxon>Aspergillaceae</taxon>
        <taxon>Penicillium</taxon>
    </lineage>
</organism>
<dbReference type="EC" id="6.3.2.3" evidence="9"/>
<dbReference type="GO" id="GO:0043295">
    <property type="term" value="F:glutathione binding"/>
    <property type="evidence" value="ECO:0007669"/>
    <property type="project" value="UniProtKB-UniRule"/>
</dbReference>
<dbReference type="InterPro" id="IPR005615">
    <property type="entry name" value="Glutathione_synthase"/>
</dbReference>
<dbReference type="GO" id="GO:0005829">
    <property type="term" value="C:cytosol"/>
    <property type="evidence" value="ECO:0007669"/>
    <property type="project" value="TreeGrafter"/>
</dbReference>
<dbReference type="Gene3D" id="3.30.1490.80">
    <property type="match status" value="1"/>
</dbReference>
<dbReference type="InterPro" id="IPR037013">
    <property type="entry name" value="GSH-S_sub-bd_sf"/>
</dbReference>
<evidence type="ECO:0000313" key="14">
    <source>
        <dbReference type="Proteomes" id="UP000190744"/>
    </source>
</evidence>
<evidence type="ECO:0000259" key="12">
    <source>
        <dbReference type="Pfam" id="PF03199"/>
    </source>
</evidence>
<dbReference type="GO" id="GO:0005524">
    <property type="term" value="F:ATP binding"/>
    <property type="evidence" value="ECO:0007669"/>
    <property type="project" value="UniProtKB-UniRule"/>
</dbReference>
<name>A0A1S9RHA3_PENBI</name>
<keyword evidence="7 9" id="KW-0067">ATP-binding</keyword>
<dbReference type="PANTHER" id="PTHR11130">
    <property type="entry name" value="GLUTATHIONE SYNTHETASE"/>
    <property type="match status" value="1"/>
</dbReference>
<evidence type="ECO:0000256" key="4">
    <source>
        <dbReference type="ARBA" id="ARBA00022684"/>
    </source>
</evidence>